<accession>A0ACD3B0B2</accession>
<name>A0ACD3B0B2_9AGAR</name>
<dbReference type="EMBL" id="ML208297">
    <property type="protein sequence ID" value="TFK71458.1"/>
    <property type="molecule type" value="Genomic_DNA"/>
</dbReference>
<evidence type="ECO:0000313" key="1">
    <source>
        <dbReference type="EMBL" id="TFK71458.1"/>
    </source>
</evidence>
<sequence>MALKKLIAITALGFLSQSCLAVTVDISARASHPIPKLLWGQMFEAGPALYSQSGDGGLYAELLQNRAFQQVTPGTTAALSAWQAVNNGNITVIQESTPLSAALPNALSFSVPAGSSGQVGFANTGFYGIKVTAGTSYKASFYYRFPTTTSFRGNALVQLQTNAGTVLGSATVVLSGSQTSWQQITTTIVPTVTASSTANLFVISLDGEAASGQSINFALLSLFPPTFKDRPNGMRIDIAEALQEMGPSFFRFPGGNNLEGQTVATRWKWNDTIGPLTDRPGRMGDWGYINTDGLGLLEYLEWCEDLEMEPIMAVWAGYDLGGTSVAANQLQPYIQEATDQINFVIGDSSTTGGRYPTHNLCSCEQMFPGRKRVALGRTEPFVLNYVEIGNEDFFADVSYIYRWQEFVGNLSATFPQIRFIATSYTSGPVLTPAPQHYDVHVYETPTWFAQNSFYYDDFERNGTTYFEGEYAAVSTNPNDIFGTPADGRLTYPTMQSSAGEAAFMTGLERNGDIVFSAAYAPLLNHISGTQWTPNLISFDSGAVYRSSSYYVQKLFSVNRGDEYLPSTLPNQNGTLFWSVVRETSTNSIIIKIANTIGTSAPLTFNLPFNTVASSGTVQVLTGAATRSNTPTAPNDIVPIARSITTGKRLDYTAPGYSVSVLTVVAS</sequence>
<gene>
    <name evidence="1" type="ORF">BDN72DRAFT_764919</name>
</gene>
<organism evidence="1 2">
    <name type="scientific">Pluteus cervinus</name>
    <dbReference type="NCBI Taxonomy" id="181527"/>
    <lineage>
        <taxon>Eukaryota</taxon>
        <taxon>Fungi</taxon>
        <taxon>Dikarya</taxon>
        <taxon>Basidiomycota</taxon>
        <taxon>Agaricomycotina</taxon>
        <taxon>Agaricomycetes</taxon>
        <taxon>Agaricomycetidae</taxon>
        <taxon>Agaricales</taxon>
        <taxon>Pluteineae</taxon>
        <taxon>Pluteaceae</taxon>
        <taxon>Pluteus</taxon>
    </lineage>
</organism>
<reference evidence="1 2" key="1">
    <citation type="journal article" date="2019" name="Nat. Ecol. Evol.">
        <title>Megaphylogeny resolves global patterns of mushroom evolution.</title>
        <authorList>
            <person name="Varga T."/>
            <person name="Krizsan K."/>
            <person name="Foldi C."/>
            <person name="Dima B."/>
            <person name="Sanchez-Garcia M."/>
            <person name="Sanchez-Ramirez S."/>
            <person name="Szollosi G.J."/>
            <person name="Szarkandi J.G."/>
            <person name="Papp V."/>
            <person name="Albert L."/>
            <person name="Andreopoulos W."/>
            <person name="Angelini C."/>
            <person name="Antonin V."/>
            <person name="Barry K.W."/>
            <person name="Bougher N.L."/>
            <person name="Buchanan P."/>
            <person name="Buyck B."/>
            <person name="Bense V."/>
            <person name="Catcheside P."/>
            <person name="Chovatia M."/>
            <person name="Cooper J."/>
            <person name="Damon W."/>
            <person name="Desjardin D."/>
            <person name="Finy P."/>
            <person name="Geml J."/>
            <person name="Haridas S."/>
            <person name="Hughes K."/>
            <person name="Justo A."/>
            <person name="Karasinski D."/>
            <person name="Kautmanova I."/>
            <person name="Kiss B."/>
            <person name="Kocsube S."/>
            <person name="Kotiranta H."/>
            <person name="LaButti K.M."/>
            <person name="Lechner B.E."/>
            <person name="Liimatainen K."/>
            <person name="Lipzen A."/>
            <person name="Lukacs Z."/>
            <person name="Mihaltcheva S."/>
            <person name="Morgado L.N."/>
            <person name="Niskanen T."/>
            <person name="Noordeloos M.E."/>
            <person name="Ohm R.A."/>
            <person name="Ortiz-Santana B."/>
            <person name="Ovrebo C."/>
            <person name="Racz N."/>
            <person name="Riley R."/>
            <person name="Savchenko A."/>
            <person name="Shiryaev A."/>
            <person name="Soop K."/>
            <person name="Spirin V."/>
            <person name="Szebenyi C."/>
            <person name="Tomsovsky M."/>
            <person name="Tulloss R.E."/>
            <person name="Uehling J."/>
            <person name="Grigoriev I.V."/>
            <person name="Vagvolgyi C."/>
            <person name="Papp T."/>
            <person name="Martin F.M."/>
            <person name="Miettinen O."/>
            <person name="Hibbett D.S."/>
            <person name="Nagy L.G."/>
        </authorList>
    </citation>
    <scope>NUCLEOTIDE SEQUENCE [LARGE SCALE GENOMIC DNA]</scope>
    <source>
        <strain evidence="1 2">NL-1719</strain>
    </source>
</reference>
<protein>
    <submittedName>
        <fullName evidence="1">Alfa-L-arabinofuranosidase</fullName>
    </submittedName>
</protein>
<evidence type="ECO:0000313" key="2">
    <source>
        <dbReference type="Proteomes" id="UP000308600"/>
    </source>
</evidence>
<proteinExistence type="predicted"/>
<dbReference type="Proteomes" id="UP000308600">
    <property type="component" value="Unassembled WGS sequence"/>
</dbReference>
<keyword evidence="2" id="KW-1185">Reference proteome</keyword>